<keyword evidence="1" id="KW-0175">Coiled coil</keyword>
<name>A0A2P8DEF5_9ACTN</name>
<organism evidence="2 3">
    <name type="scientific">Murinocardiopsis flavida</name>
    <dbReference type="NCBI Taxonomy" id="645275"/>
    <lineage>
        <taxon>Bacteria</taxon>
        <taxon>Bacillati</taxon>
        <taxon>Actinomycetota</taxon>
        <taxon>Actinomycetes</taxon>
        <taxon>Streptosporangiales</taxon>
        <taxon>Nocardiopsidaceae</taxon>
        <taxon>Murinocardiopsis</taxon>
    </lineage>
</organism>
<evidence type="ECO:0000313" key="3">
    <source>
        <dbReference type="Proteomes" id="UP000240542"/>
    </source>
</evidence>
<evidence type="ECO:0000256" key="1">
    <source>
        <dbReference type="SAM" id="Coils"/>
    </source>
</evidence>
<protein>
    <submittedName>
        <fullName evidence="2">Uncharacterized protein</fullName>
    </submittedName>
</protein>
<comment type="caution">
    <text evidence="2">The sequence shown here is derived from an EMBL/GenBank/DDBJ whole genome shotgun (WGS) entry which is preliminary data.</text>
</comment>
<proteinExistence type="predicted"/>
<dbReference type="RefSeq" id="WP_106584553.1">
    <property type="nucleotide sequence ID" value="NZ_PYGA01000014.1"/>
</dbReference>
<sequence length="63" mass="6798">MAKALFGHVGGPDPRMVQEMRRLQKRVQDLEAEVGRLQANNDQLSAAVVDVAVSAADREPALA</sequence>
<gene>
    <name evidence="2" type="ORF">CLV63_11447</name>
</gene>
<reference evidence="2 3" key="1">
    <citation type="submission" date="2018-03" db="EMBL/GenBank/DDBJ databases">
        <title>Genomic Encyclopedia of Archaeal and Bacterial Type Strains, Phase II (KMG-II): from individual species to whole genera.</title>
        <authorList>
            <person name="Goeker M."/>
        </authorList>
    </citation>
    <scope>NUCLEOTIDE SEQUENCE [LARGE SCALE GENOMIC DNA]</scope>
    <source>
        <strain evidence="2 3">DSM 45312</strain>
    </source>
</reference>
<dbReference type="AlphaFoldDB" id="A0A2P8DEF5"/>
<feature type="coiled-coil region" evidence="1">
    <location>
        <begin position="13"/>
        <end position="47"/>
    </location>
</feature>
<dbReference type="OrthoDB" id="3748689at2"/>
<evidence type="ECO:0000313" key="2">
    <source>
        <dbReference type="EMBL" id="PSK95614.1"/>
    </source>
</evidence>
<accession>A0A2P8DEF5</accession>
<keyword evidence="3" id="KW-1185">Reference proteome</keyword>
<dbReference type="EMBL" id="PYGA01000014">
    <property type="protein sequence ID" value="PSK95614.1"/>
    <property type="molecule type" value="Genomic_DNA"/>
</dbReference>
<dbReference type="Proteomes" id="UP000240542">
    <property type="component" value="Unassembled WGS sequence"/>
</dbReference>